<dbReference type="GO" id="GO:0051301">
    <property type="term" value="P:cell division"/>
    <property type="evidence" value="ECO:0007669"/>
    <property type="project" value="UniProtKB-KW"/>
</dbReference>
<name>A0A0D1BX94_CLOBO</name>
<keyword evidence="12" id="KW-0131">Cell cycle</keyword>
<comment type="catalytic activity">
    <reaction evidence="20">
        <text>[GlcNAc-(1-&gt;4)-Mur2Ac(oyl-L-Ala-gamma-D-Glu-L-Lys-D-Ala-D-Ala)](n)-di-trans,octa-cis-undecaprenyl diphosphate + beta-D-GlcNAc-(1-&gt;4)-Mur2Ac(oyl-L-Ala-gamma-D-Glu-L-Lys-D-Ala-D-Ala)-di-trans,octa-cis-undecaprenyl diphosphate = [GlcNAc-(1-&gt;4)-Mur2Ac(oyl-L-Ala-gamma-D-Glu-L-Lys-D-Ala-D-Ala)](n+1)-di-trans,octa-cis-undecaprenyl diphosphate + di-trans,octa-cis-undecaprenyl diphosphate + H(+)</text>
        <dbReference type="Rhea" id="RHEA:23708"/>
        <dbReference type="Rhea" id="RHEA-COMP:9602"/>
        <dbReference type="Rhea" id="RHEA-COMP:9603"/>
        <dbReference type="ChEBI" id="CHEBI:15378"/>
        <dbReference type="ChEBI" id="CHEBI:58405"/>
        <dbReference type="ChEBI" id="CHEBI:60033"/>
        <dbReference type="ChEBI" id="CHEBI:78435"/>
        <dbReference type="EC" id="2.4.99.28"/>
    </reaction>
</comment>
<evidence type="ECO:0000256" key="8">
    <source>
        <dbReference type="ARBA" id="ARBA00022960"/>
    </source>
</evidence>
<feature type="transmembrane region" description="Helical" evidence="22">
    <location>
        <begin position="275"/>
        <end position="296"/>
    </location>
</feature>
<dbReference type="GO" id="GO:0009252">
    <property type="term" value="P:peptidoglycan biosynthetic process"/>
    <property type="evidence" value="ECO:0007669"/>
    <property type="project" value="UniProtKB-KW"/>
</dbReference>
<evidence type="ECO:0000256" key="9">
    <source>
        <dbReference type="ARBA" id="ARBA00022984"/>
    </source>
</evidence>
<feature type="transmembrane region" description="Helical" evidence="22">
    <location>
        <begin position="308"/>
        <end position="329"/>
    </location>
</feature>
<comment type="caution">
    <text evidence="23">The sequence shown here is derived from an EMBL/GenBank/DDBJ whole genome shotgun (WGS) entry which is preliminary data.</text>
</comment>
<keyword evidence="10 22" id="KW-1133">Transmembrane helix</keyword>
<keyword evidence="11 22" id="KW-0472">Membrane</keyword>
<keyword evidence="6" id="KW-0808">Transferase</keyword>
<dbReference type="NCBIfam" id="TIGR02614">
    <property type="entry name" value="ftsW"/>
    <property type="match status" value="1"/>
</dbReference>
<dbReference type="GO" id="GO:0005886">
    <property type="term" value="C:plasma membrane"/>
    <property type="evidence" value="ECO:0007669"/>
    <property type="project" value="UniProtKB-SubCell"/>
</dbReference>
<dbReference type="GO" id="GO:0032153">
    <property type="term" value="C:cell division site"/>
    <property type="evidence" value="ECO:0007669"/>
    <property type="project" value="TreeGrafter"/>
</dbReference>
<dbReference type="RefSeq" id="WP_003486555.1">
    <property type="nucleotide sequence ID" value="NZ_JXSU01000007.1"/>
</dbReference>
<evidence type="ECO:0000256" key="11">
    <source>
        <dbReference type="ARBA" id="ARBA00023136"/>
    </source>
</evidence>
<evidence type="ECO:0000256" key="6">
    <source>
        <dbReference type="ARBA" id="ARBA00022679"/>
    </source>
</evidence>
<dbReference type="GO" id="GO:0071555">
    <property type="term" value="P:cell wall organization"/>
    <property type="evidence" value="ECO:0007669"/>
    <property type="project" value="UniProtKB-KW"/>
</dbReference>
<comment type="subcellular location">
    <subcellularLocation>
        <location evidence="1">Cell membrane</location>
        <topology evidence="1">Multi-pass membrane protein</topology>
    </subcellularLocation>
</comment>
<evidence type="ECO:0000256" key="19">
    <source>
        <dbReference type="ARBA" id="ARBA00044770"/>
    </source>
</evidence>
<evidence type="ECO:0000256" key="10">
    <source>
        <dbReference type="ARBA" id="ARBA00022989"/>
    </source>
</evidence>
<keyword evidence="4" id="KW-0132">Cell division</keyword>
<evidence type="ECO:0000256" key="18">
    <source>
        <dbReference type="ARBA" id="ARBA00041418"/>
    </source>
</evidence>
<dbReference type="PATRIC" id="fig|1379739.3.peg.1876"/>
<keyword evidence="13" id="KW-0961">Cell wall biogenesis/degradation</keyword>
<evidence type="ECO:0000313" key="23">
    <source>
        <dbReference type="EMBL" id="KIS23471.1"/>
    </source>
</evidence>
<feature type="transmembrane region" description="Helical" evidence="22">
    <location>
        <begin position="341"/>
        <end position="362"/>
    </location>
</feature>
<dbReference type="GO" id="GO:0008955">
    <property type="term" value="F:peptidoglycan glycosyltransferase activity"/>
    <property type="evidence" value="ECO:0007669"/>
    <property type="project" value="UniProtKB-EC"/>
</dbReference>
<feature type="transmembrane region" description="Helical" evidence="22">
    <location>
        <begin position="166"/>
        <end position="183"/>
    </location>
</feature>
<comment type="similarity">
    <text evidence="16">Belongs to the SEDS family. FtsW subfamily.</text>
</comment>
<comment type="pathway">
    <text evidence="2">Cell wall biogenesis; peptidoglycan biosynthesis.</text>
</comment>
<dbReference type="InterPro" id="IPR013437">
    <property type="entry name" value="FtsW"/>
</dbReference>
<dbReference type="EMBL" id="JXSU01000007">
    <property type="protein sequence ID" value="KIS23471.1"/>
    <property type="molecule type" value="Genomic_DNA"/>
</dbReference>
<dbReference type="NCBIfam" id="TIGR02615">
    <property type="entry name" value="spoVE"/>
    <property type="match status" value="1"/>
</dbReference>
<feature type="transmembrane region" description="Helical" evidence="22">
    <location>
        <begin position="83"/>
        <end position="100"/>
    </location>
</feature>
<evidence type="ECO:0000256" key="16">
    <source>
        <dbReference type="ARBA" id="ARBA00038053"/>
    </source>
</evidence>
<feature type="transmembrane region" description="Helical" evidence="22">
    <location>
        <begin position="190"/>
        <end position="207"/>
    </location>
</feature>
<dbReference type="InterPro" id="IPR013438">
    <property type="entry name" value="SpoVE"/>
</dbReference>
<dbReference type="GO" id="GO:0015648">
    <property type="term" value="F:lipid-linked peptidoglycan transporter activity"/>
    <property type="evidence" value="ECO:0007669"/>
    <property type="project" value="TreeGrafter"/>
</dbReference>
<evidence type="ECO:0000256" key="3">
    <source>
        <dbReference type="ARBA" id="ARBA00022475"/>
    </source>
</evidence>
<dbReference type="HOGENOM" id="CLU_029243_0_1_9"/>
<evidence type="ECO:0000256" key="7">
    <source>
        <dbReference type="ARBA" id="ARBA00022692"/>
    </source>
</evidence>
<dbReference type="PANTHER" id="PTHR30474">
    <property type="entry name" value="CELL CYCLE PROTEIN"/>
    <property type="match status" value="1"/>
</dbReference>
<evidence type="ECO:0000313" key="24">
    <source>
        <dbReference type="Proteomes" id="UP000032250"/>
    </source>
</evidence>
<keyword evidence="5" id="KW-0328">Glycosyltransferase</keyword>
<evidence type="ECO:0000256" key="14">
    <source>
        <dbReference type="ARBA" id="ARBA00032370"/>
    </source>
</evidence>
<keyword evidence="9" id="KW-0573">Peptidoglycan synthesis</keyword>
<feature type="transmembrane region" description="Helical" evidence="22">
    <location>
        <begin position="12"/>
        <end position="34"/>
    </location>
</feature>
<gene>
    <name evidence="23" type="ORF">N495_07655</name>
</gene>
<dbReference type="EC" id="2.4.99.28" evidence="19"/>
<feature type="transmembrane region" description="Helical" evidence="22">
    <location>
        <begin position="141"/>
        <end position="160"/>
    </location>
</feature>
<evidence type="ECO:0000256" key="4">
    <source>
        <dbReference type="ARBA" id="ARBA00022618"/>
    </source>
</evidence>
<feature type="transmembrane region" description="Helical" evidence="22">
    <location>
        <begin position="54"/>
        <end position="71"/>
    </location>
</feature>
<reference evidence="23 24" key="1">
    <citation type="submission" date="2014-06" db="EMBL/GenBank/DDBJ databases">
        <title>Genome characterization of distinct group I Clostridium botulinum lineages.</title>
        <authorList>
            <person name="Giordani F."/>
            <person name="Anselmo A."/>
            <person name="Fillo S."/>
            <person name="Palozzi A.M."/>
            <person name="Fortunato A."/>
            <person name="Gentile B."/>
            <person name="Ciammaruconi A."/>
            <person name="Anniballi F."/>
            <person name="De Medici D."/>
            <person name="Lista F."/>
        </authorList>
    </citation>
    <scope>NUCLEOTIDE SEQUENCE [LARGE SCALE GENOMIC DNA]</scope>
    <source>
        <strain evidence="23 24">B2 450</strain>
    </source>
</reference>
<evidence type="ECO:0000256" key="2">
    <source>
        <dbReference type="ARBA" id="ARBA00004752"/>
    </source>
</evidence>
<dbReference type="GO" id="GO:0008360">
    <property type="term" value="P:regulation of cell shape"/>
    <property type="evidence" value="ECO:0007669"/>
    <property type="project" value="UniProtKB-KW"/>
</dbReference>
<evidence type="ECO:0000256" key="20">
    <source>
        <dbReference type="ARBA" id="ARBA00049902"/>
    </source>
</evidence>
<evidence type="ECO:0000256" key="15">
    <source>
        <dbReference type="ARBA" id="ARBA00033270"/>
    </source>
</evidence>
<dbReference type="OrthoDB" id="9812661at2"/>
<protein>
    <recommendedName>
        <fullName evidence="17">Probable peptidoglycan glycosyltransferase FtsW</fullName>
        <ecNumber evidence="19">2.4.99.28</ecNumber>
    </recommendedName>
    <alternativeName>
        <fullName evidence="18">Cell division protein FtsW</fullName>
    </alternativeName>
    <alternativeName>
        <fullName evidence="15">Cell wall polymerase</fullName>
    </alternativeName>
    <alternativeName>
        <fullName evidence="14">Peptidoglycan polymerase</fullName>
    </alternativeName>
</protein>
<accession>A0A0D1BX94</accession>
<comment type="function">
    <text evidence="21">Peptidoglycan polymerase that is essential for cell division.</text>
</comment>
<dbReference type="InterPro" id="IPR001182">
    <property type="entry name" value="FtsW/RodA"/>
</dbReference>
<keyword evidence="7 22" id="KW-0812">Transmembrane</keyword>
<dbReference type="Pfam" id="PF01098">
    <property type="entry name" value="FTSW_RODA_SPOVE"/>
    <property type="match status" value="1"/>
</dbReference>
<evidence type="ECO:0000256" key="1">
    <source>
        <dbReference type="ARBA" id="ARBA00004651"/>
    </source>
</evidence>
<evidence type="ECO:0000256" key="17">
    <source>
        <dbReference type="ARBA" id="ARBA00041185"/>
    </source>
</evidence>
<evidence type="ECO:0000256" key="22">
    <source>
        <dbReference type="SAM" id="Phobius"/>
    </source>
</evidence>
<evidence type="ECO:0000256" key="13">
    <source>
        <dbReference type="ARBA" id="ARBA00023316"/>
    </source>
</evidence>
<keyword evidence="3" id="KW-1003">Cell membrane</keyword>
<dbReference type="AlphaFoldDB" id="A0A0D1BX94"/>
<evidence type="ECO:0000256" key="12">
    <source>
        <dbReference type="ARBA" id="ARBA00023306"/>
    </source>
</evidence>
<dbReference type="PANTHER" id="PTHR30474:SF2">
    <property type="entry name" value="PEPTIDOGLYCAN GLYCOSYLTRANSFERASE FTSW-RELATED"/>
    <property type="match status" value="1"/>
</dbReference>
<proteinExistence type="inferred from homology"/>
<sequence length="370" mass="40609">MKKTKTKLGAIDFTLFVTITLLVSIGVIMVYSASSYSAFFNPNIKDSTYFLKKQGVAAIIGIISMLFIIKIDYHKYKKHTKKLMLITIVLLLMVFIFPPVKGARRWIRLGPASLQPSEIAKYIVVIYMAKSLESKGEKIKSFAYGIIPYLLVSGFYAGLVFAEKNLSIAAVIMIVTLIILYVAGARTKHISFVMLVVGLAGVAGIYFEPFRMARFLSFLDPWKDPKNTGYQLIQSLLALGSGGIWGVGIGRSRQKCYYIPEPHNDFIFSIIGEELGLIGCILIVILFSIFIWRGIVIATKAKDTYGTILATGITSIVAVQAIINMAVVTGSMPVTGVPLPFISYGGSSLAINLMAMGILLNISRQTENTI</sequence>
<organism evidence="23 24">
    <name type="scientific">Clostridium botulinum B2 450</name>
    <dbReference type="NCBI Taxonomy" id="1379739"/>
    <lineage>
        <taxon>Bacteria</taxon>
        <taxon>Bacillati</taxon>
        <taxon>Bacillota</taxon>
        <taxon>Clostridia</taxon>
        <taxon>Eubacteriales</taxon>
        <taxon>Clostridiaceae</taxon>
        <taxon>Clostridium</taxon>
    </lineage>
</organism>
<keyword evidence="8" id="KW-0133">Cell shape</keyword>
<evidence type="ECO:0000256" key="5">
    <source>
        <dbReference type="ARBA" id="ARBA00022676"/>
    </source>
</evidence>
<evidence type="ECO:0000256" key="21">
    <source>
        <dbReference type="ARBA" id="ARBA00049966"/>
    </source>
</evidence>
<dbReference type="Proteomes" id="UP000032250">
    <property type="component" value="Unassembled WGS sequence"/>
</dbReference>